<evidence type="ECO:0000259" key="2">
    <source>
        <dbReference type="PROSITE" id="PS51144"/>
    </source>
</evidence>
<dbReference type="Pfam" id="PF00194">
    <property type="entry name" value="Carb_anhydrase"/>
    <property type="match status" value="1"/>
</dbReference>
<proteinExistence type="inferred from homology"/>
<dbReference type="SMART" id="SM01057">
    <property type="entry name" value="Carb_anhydrase"/>
    <property type="match status" value="1"/>
</dbReference>
<evidence type="ECO:0000313" key="4">
    <source>
        <dbReference type="RefSeq" id="XP_052756007.1"/>
    </source>
</evidence>
<dbReference type="InterPro" id="IPR001148">
    <property type="entry name" value="CA_dom"/>
</dbReference>
<dbReference type="GeneID" id="113515591"/>
<dbReference type="Gene3D" id="3.10.200.10">
    <property type="entry name" value="Alpha carbonic anhydrase"/>
    <property type="match status" value="1"/>
</dbReference>
<accession>A0ABM3MXC6</accession>
<dbReference type="Proteomes" id="UP001652740">
    <property type="component" value="Unplaced"/>
</dbReference>
<name>A0ABM3MXC6_GALME</name>
<dbReference type="InterPro" id="IPR036398">
    <property type="entry name" value="CA_dom_sf"/>
</dbReference>
<gene>
    <name evidence="4" type="primary">LOC113515591</name>
</gene>
<dbReference type="CDD" id="cd00326">
    <property type="entry name" value="alpha_CA"/>
    <property type="match status" value="1"/>
</dbReference>
<protein>
    <submittedName>
        <fullName evidence="4">Carbonic anhydrase 6-like</fullName>
    </submittedName>
</protein>
<dbReference type="PANTHER" id="PTHR18952">
    <property type="entry name" value="CARBONIC ANHYDRASE"/>
    <property type="match status" value="1"/>
</dbReference>
<evidence type="ECO:0000313" key="3">
    <source>
        <dbReference type="Proteomes" id="UP001652740"/>
    </source>
</evidence>
<reference evidence="4" key="1">
    <citation type="submission" date="2025-08" db="UniProtKB">
        <authorList>
            <consortium name="RefSeq"/>
        </authorList>
    </citation>
    <scope>IDENTIFICATION</scope>
    <source>
        <tissue evidence="4">Whole larvae</tissue>
    </source>
</reference>
<dbReference type="PANTHER" id="PTHR18952:SF124">
    <property type="entry name" value="CARBONIC ANHYDRASE 7"/>
    <property type="match status" value="1"/>
</dbReference>
<sequence length="369" mass="42907">MVLFLLRRDFVRALWYIWLFSCKVILLKAETWEQTSPRANTLYDDADDIQKQLDNEARDRLKYGRPKTIWVFHLPTQFPDLNAKDVSSDYRNFNSLRQWRRENDVEILSYTPISAVSLKDWDYEGQEKWAVLYPQCGGHSQSPVDVPVDRLITTKGASPILFYNYNAVPTSLTLENNGKSVTLRGEWKNKLRPLVYGGAAHSRRYVFHSLTLHWPSEHTVGGLQYPLESQVLHISAEYRTLEEALEAYARDPQAILGIVNLYKFDNNTQKGLSVLLKTVSKMTSVRESVARNPLSYFSPPLKEYAYYQGSLTTPPCTESVMWLIRGRALSVTRDYMEMVRGLLEEFSEPEKTFHRRVQPLNDRKIFFFN</sequence>
<dbReference type="PROSITE" id="PS51144">
    <property type="entry name" value="ALPHA_CA_2"/>
    <property type="match status" value="1"/>
</dbReference>
<comment type="similarity">
    <text evidence="1">Belongs to the alpha-carbonic anhydrase family.</text>
</comment>
<dbReference type="SUPFAM" id="SSF51069">
    <property type="entry name" value="Carbonic anhydrase"/>
    <property type="match status" value="1"/>
</dbReference>
<feature type="domain" description="Alpha-carbonic anhydrase" evidence="2">
    <location>
        <begin position="119"/>
        <end position="369"/>
    </location>
</feature>
<dbReference type="RefSeq" id="XP_052756007.1">
    <property type="nucleotide sequence ID" value="XM_052900047.1"/>
</dbReference>
<dbReference type="InterPro" id="IPR023561">
    <property type="entry name" value="Carbonic_anhydrase_a-class"/>
</dbReference>
<evidence type="ECO:0000256" key="1">
    <source>
        <dbReference type="ARBA" id="ARBA00010718"/>
    </source>
</evidence>
<keyword evidence="3" id="KW-1185">Reference proteome</keyword>
<organism evidence="3 4">
    <name type="scientific">Galleria mellonella</name>
    <name type="common">Greater wax moth</name>
    <dbReference type="NCBI Taxonomy" id="7137"/>
    <lineage>
        <taxon>Eukaryota</taxon>
        <taxon>Metazoa</taxon>
        <taxon>Ecdysozoa</taxon>
        <taxon>Arthropoda</taxon>
        <taxon>Hexapoda</taxon>
        <taxon>Insecta</taxon>
        <taxon>Pterygota</taxon>
        <taxon>Neoptera</taxon>
        <taxon>Endopterygota</taxon>
        <taxon>Lepidoptera</taxon>
        <taxon>Glossata</taxon>
        <taxon>Ditrysia</taxon>
        <taxon>Pyraloidea</taxon>
        <taxon>Pyralidae</taxon>
        <taxon>Galleriinae</taxon>
        <taxon>Galleria</taxon>
    </lineage>
</organism>